<reference evidence="3" key="1">
    <citation type="submission" date="2015-07" db="EMBL/GenBank/DDBJ databases">
        <title>Near-Complete Genome Sequence of the Cellulolytic Bacterium Bacteroides (Pseudobacteroides) cellulosolvens ATCC 35603.</title>
        <authorList>
            <person name="Dassa B."/>
            <person name="Utturkar S.M."/>
            <person name="Klingeman D.M."/>
            <person name="Hurt R.A."/>
            <person name="Keller M."/>
            <person name="Xu J."/>
            <person name="Reddy Y.H.K."/>
            <person name="Borovok I."/>
            <person name="Grinberg I.R."/>
            <person name="Lamed R."/>
            <person name="Zhivin O."/>
            <person name="Bayer E.A."/>
            <person name="Brown S.D."/>
        </authorList>
    </citation>
    <scope>NUCLEOTIDE SEQUENCE [LARGE SCALE GENOMIC DNA]</scope>
    <source>
        <strain evidence="3">DSM 2933</strain>
    </source>
</reference>
<dbReference type="Proteomes" id="UP000036923">
    <property type="component" value="Unassembled WGS sequence"/>
</dbReference>
<dbReference type="AlphaFoldDB" id="A0A0L6JL00"/>
<keyword evidence="3" id="KW-1185">Reference proteome</keyword>
<dbReference type="Pfam" id="PF00903">
    <property type="entry name" value="Glyoxalase"/>
    <property type="match status" value="1"/>
</dbReference>
<dbReference type="SUPFAM" id="SSF54593">
    <property type="entry name" value="Glyoxalase/Bleomycin resistance protein/Dihydroxybiphenyl dioxygenase"/>
    <property type="match status" value="1"/>
</dbReference>
<dbReference type="RefSeq" id="WP_036941262.1">
    <property type="nucleotide sequence ID" value="NZ_JQKC01000015.1"/>
</dbReference>
<dbReference type="InterPro" id="IPR037523">
    <property type="entry name" value="VOC_core"/>
</dbReference>
<keyword evidence="2" id="KW-0560">Oxidoreductase</keyword>
<organism evidence="2 3">
    <name type="scientific">Pseudobacteroides cellulosolvens ATCC 35603 = DSM 2933</name>
    <dbReference type="NCBI Taxonomy" id="398512"/>
    <lineage>
        <taxon>Bacteria</taxon>
        <taxon>Bacillati</taxon>
        <taxon>Bacillota</taxon>
        <taxon>Clostridia</taxon>
        <taxon>Eubacteriales</taxon>
        <taxon>Oscillospiraceae</taxon>
        <taxon>Pseudobacteroides</taxon>
    </lineage>
</organism>
<feature type="domain" description="VOC" evidence="1">
    <location>
        <begin position="2"/>
        <end position="127"/>
    </location>
</feature>
<dbReference type="PROSITE" id="PS51819">
    <property type="entry name" value="VOC"/>
    <property type="match status" value="1"/>
</dbReference>
<dbReference type="InterPro" id="IPR004360">
    <property type="entry name" value="Glyas_Fos-R_dOase_dom"/>
</dbReference>
<sequence length="127" mass="14377">MHIEHVAIWTNDLERLTNFYEKYFGGKRNKKYINTQKEFESYFLIFDDGSRLEIMTKPLLGNRIKEQAMIGLAHIAFSVGSREGVIKLTDLLVSDGYKLASPPRTTGDGYFESAVLDPDGNIVEISA</sequence>
<accession>A0A0L6JL00</accession>
<dbReference type="Gene3D" id="3.10.180.10">
    <property type="entry name" value="2,3-Dihydroxybiphenyl 1,2-Dioxygenase, domain 1"/>
    <property type="match status" value="1"/>
</dbReference>
<proteinExistence type="predicted"/>
<dbReference type="PANTHER" id="PTHR36113">
    <property type="entry name" value="LYASE, PUTATIVE-RELATED-RELATED"/>
    <property type="match status" value="1"/>
</dbReference>
<dbReference type="GO" id="GO:0051213">
    <property type="term" value="F:dioxygenase activity"/>
    <property type="evidence" value="ECO:0007669"/>
    <property type="project" value="UniProtKB-KW"/>
</dbReference>
<comment type="caution">
    <text evidence="2">The sequence shown here is derived from an EMBL/GenBank/DDBJ whole genome shotgun (WGS) entry which is preliminary data.</text>
</comment>
<evidence type="ECO:0000259" key="1">
    <source>
        <dbReference type="PROSITE" id="PS51819"/>
    </source>
</evidence>
<dbReference type="eggNOG" id="COG0346">
    <property type="taxonomic scope" value="Bacteria"/>
</dbReference>
<dbReference type="OrthoDB" id="9789012at2"/>
<dbReference type="PATRIC" id="fig|398512.5.peg.1801"/>
<keyword evidence="2" id="KW-0223">Dioxygenase</keyword>
<evidence type="ECO:0000313" key="3">
    <source>
        <dbReference type="Proteomes" id="UP000036923"/>
    </source>
</evidence>
<gene>
    <name evidence="2" type="ORF">Bccel_1731</name>
</gene>
<dbReference type="InterPro" id="IPR051332">
    <property type="entry name" value="Fosfomycin_Res_Enzymes"/>
</dbReference>
<evidence type="ECO:0000313" key="2">
    <source>
        <dbReference type="EMBL" id="KNY26469.1"/>
    </source>
</evidence>
<dbReference type="STRING" id="398512.Bccel_1731"/>
<protein>
    <submittedName>
        <fullName evidence="2">Glyoxalase/bleomycin resistance protein/dioxygenase</fullName>
    </submittedName>
</protein>
<dbReference type="PANTHER" id="PTHR36113:SF1">
    <property type="entry name" value="GLYOXALASE_BLEOMYCIN RESISTANCE PROTEIN_DIOXYGENASE"/>
    <property type="match status" value="1"/>
</dbReference>
<name>A0A0L6JL00_9FIRM</name>
<dbReference type="EMBL" id="LGTC01000001">
    <property type="protein sequence ID" value="KNY26469.1"/>
    <property type="molecule type" value="Genomic_DNA"/>
</dbReference>
<dbReference type="InterPro" id="IPR029068">
    <property type="entry name" value="Glyas_Bleomycin-R_OHBP_Dase"/>
</dbReference>